<keyword evidence="12" id="KW-1185">Reference proteome</keyword>
<dbReference type="EC" id="2.5.1.n9" evidence="9 10"/>
<comment type="similarity">
    <text evidence="10">Belongs to the GGGP/HepGP synthase family. Group I subfamily.</text>
</comment>
<feature type="binding site" evidence="10">
    <location>
        <position position="189"/>
    </location>
    <ligand>
        <name>sn-glycerol 1-phosphate</name>
        <dbReference type="ChEBI" id="CHEBI:57685"/>
    </ligand>
</feature>
<comment type="caution">
    <text evidence="10">Lacks conserved residue(s) required for the propagation of feature annotation.</text>
</comment>
<comment type="cofactor">
    <cofactor evidence="10">
        <name>Mg(2+)</name>
        <dbReference type="ChEBI" id="CHEBI:18420"/>
    </cofactor>
</comment>
<keyword evidence="3 10" id="KW-0479">Metal-binding</keyword>
<keyword evidence="1 10" id="KW-0444">Lipid biosynthesis</keyword>
<comment type="catalytic activity">
    <reaction evidence="8 10">
        <text>sn-glycerol 1-phosphate + all-trans-heptaprenyl diphosphate = 3-heptaprenyl-sn-glycero-1-phosphate + diphosphate</text>
        <dbReference type="Rhea" id="RHEA:33495"/>
        <dbReference type="ChEBI" id="CHEBI:33019"/>
        <dbReference type="ChEBI" id="CHEBI:57685"/>
        <dbReference type="ChEBI" id="CHEBI:58206"/>
        <dbReference type="ChEBI" id="CHEBI:64781"/>
        <dbReference type="EC" id="2.5.1.n9"/>
    </reaction>
</comment>
<evidence type="ECO:0000256" key="1">
    <source>
        <dbReference type="ARBA" id="ARBA00022516"/>
    </source>
</evidence>
<proteinExistence type="inferred from homology"/>
<comment type="subunit">
    <text evidence="10">Homodimer.</text>
</comment>
<dbReference type="GO" id="GO:0120536">
    <property type="term" value="F:heptaprenylglyceryl phosphate synthase activity"/>
    <property type="evidence" value="ECO:0007669"/>
    <property type="project" value="UniProtKB-ARBA"/>
</dbReference>
<reference evidence="11 12" key="1">
    <citation type="journal article" date="2012" name="Appl. Environ. Microbiol.">
        <title>Genome Sequence of Thermotolerant Bacillus methanolicus: Features and Regulation Related to Methylotrophy and Production of L-Lysine and L-Glutamate from Methanol.</title>
        <authorList>
            <person name="Heggeset T.M."/>
            <person name="Krog A."/>
            <person name="Balzer S."/>
            <person name="Wentzel A."/>
            <person name="Ellingsen T.E."/>
            <person name="Brautaset T."/>
        </authorList>
    </citation>
    <scope>NUCLEOTIDE SEQUENCE [LARGE SCALE GENOMIC DNA]</scope>
    <source>
        <strain evidence="11 12">PB1</strain>
    </source>
</reference>
<comment type="caution">
    <text evidence="11">The sequence shown here is derived from an EMBL/GenBank/DDBJ whole genome shotgun (WGS) entry which is preliminary data.</text>
</comment>
<dbReference type="FunFam" id="3.20.20.390:FF:000001">
    <property type="entry name" value="Heptaprenylglyceryl phosphate synthase"/>
    <property type="match status" value="1"/>
</dbReference>
<comment type="function">
    <text evidence="10">Prenyltransferase that catalyzes in vivo the transfer of the heptaprenyl moiety of heptaprenyl pyrophosphate (HepPP; 35 carbon atoms) to the C3 hydroxyl of sn-glycerol-1-phosphate (G1P), producing heptaprenylglyceryl phosphate (HepGP). This reaction is an ether-bond-formation step in the biosynthesis of archaea-type G1P-based membrane lipids found in Bacillales.</text>
</comment>
<dbReference type="CDD" id="cd02812">
    <property type="entry name" value="PcrB_like"/>
    <property type="match status" value="1"/>
</dbReference>
<protein>
    <recommendedName>
        <fullName evidence="9 10">Heptaprenylglyceryl phosphate synthase</fullName>
        <shortName evidence="10">HepGP synthase</shortName>
        <ecNumber evidence="9 10">2.5.1.n9</ecNumber>
    </recommendedName>
    <alternativeName>
        <fullName evidence="10">Glycerol-1-phosphate heptaprenyltransferase</fullName>
    </alternativeName>
</protein>
<keyword evidence="2 10" id="KW-0808">Transferase</keyword>
<keyword evidence="4 10" id="KW-0460">Magnesium</keyword>
<dbReference type="PANTHER" id="PTHR40029:SF2">
    <property type="entry name" value="HEPTAPRENYLGLYCERYL PHOSPHATE SYNTHASE"/>
    <property type="match status" value="1"/>
</dbReference>
<dbReference type="InterPro" id="IPR008205">
    <property type="entry name" value="GGGP_HepGP_synthase"/>
</dbReference>
<evidence type="ECO:0000256" key="3">
    <source>
        <dbReference type="ARBA" id="ARBA00022723"/>
    </source>
</evidence>
<dbReference type="STRING" id="997296.PB1_05562"/>
<dbReference type="InterPro" id="IPR038597">
    <property type="entry name" value="GGGP/HepGP_synthase_sf"/>
</dbReference>
<evidence type="ECO:0000256" key="10">
    <source>
        <dbReference type="HAMAP-Rule" id="MF_00112"/>
    </source>
</evidence>
<dbReference type="HAMAP" id="MF_00112">
    <property type="entry name" value="GGGP_HepGP_synthase"/>
    <property type="match status" value="1"/>
</dbReference>
<dbReference type="GO" id="GO:0000287">
    <property type="term" value="F:magnesium ion binding"/>
    <property type="evidence" value="ECO:0007669"/>
    <property type="project" value="UniProtKB-UniRule"/>
</dbReference>
<accession>I3DZY6</accession>
<evidence type="ECO:0000313" key="12">
    <source>
        <dbReference type="Proteomes" id="UP000010523"/>
    </source>
</evidence>
<dbReference type="Gene3D" id="3.20.20.390">
    <property type="entry name" value="FMN-linked oxidoreductases"/>
    <property type="match status" value="1"/>
</dbReference>
<evidence type="ECO:0000256" key="9">
    <source>
        <dbReference type="ARBA" id="ARBA00066888"/>
    </source>
</evidence>
<feature type="binding site" evidence="10">
    <location>
        <position position="14"/>
    </location>
    <ligand>
        <name>Mg(2+)</name>
        <dbReference type="ChEBI" id="CHEBI:18420"/>
    </ligand>
</feature>
<dbReference type="UniPathway" id="UPA00940"/>
<name>I3DZY6_BACMT</name>
<feature type="binding site" evidence="10">
    <location>
        <begin position="159"/>
        <end position="164"/>
    </location>
    <ligand>
        <name>sn-glycerol 1-phosphate</name>
        <dbReference type="ChEBI" id="CHEBI:57685"/>
    </ligand>
</feature>
<feature type="binding site" evidence="10">
    <location>
        <begin position="209"/>
        <end position="210"/>
    </location>
    <ligand>
        <name>sn-glycerol 1-phosphate</name>
        <dbReference type="ChEBI" id="CHEBI:57685"/>
    </ligand>
</feature>
<evidence type="ECO:0000256" key="6">
    <source>
        <dbReference type="ARBA" id="ARBA00023209"/>
    </source>
</evidence>
<evidence type="ECO:0000313" key="11">
    <source>
        <dbReference type="EMBL" id="EIJ79807.1"/>
    </source>
</evidence>
<feature type="binding site" evidence="10">
    <location>
        <position position="40"/>
    </location>
    <ligand>
        <name>Mg(2+)</name>
        <dbReference type="ChEBI" id="CHEBI:18420"/>
    </ligand>
</feature>
<keyword evidence="7 10" id="KW-1208">Phospholipid metabolism</keyword>
<keyword evidence="6 10" id="KW-0594">Phospholipid biosynthesis</keyword>
<evidence type="ECO:0000256" key="4">
    <source>
        <dbReference type="ARBA" id="ARBA00022842"/>
    </source>
</evidence>
<dbReference type="AlphaFoldDB" id="I3DZY6"/>
<evidence type="ECO:0000256" key="8">
    <source>
        <dbReference type="ARBA" id="ARBA00048318"/>
    </source>
</evidence>
<dbReference type="Pfam" id="PF01884">
    <property type="entry name" value="PcrB"/>
    <property type="match status" value="1"/>
</dbReference>
<dbReference type="GO" id="GO:0046474">
    <property type="term" value="P:glycerophospholipid biosynthetic process"/>
    <property type="evidence" value="ECO:0007669"/>
    <property type="project" value="UniProtKB-UniRule"/>
</dbReference>
<dbReference type="Proteomes" id="UP000010523">
    <property type="component" value="Unassembled WGS sequence"/>
</dbReference>
<dbReference type="OrthoDB" id="2381757at2"/>
<dbReference type="EMBL" id="AFEU01000002">
    <property type="protein sequence ID" value="EIJ79807.1"/>
    <property type="molecule type" value="Genomic_DNA"/>
</dbReference>
<dbReference type="PATRIC" id="fig|997296.3.peg.1193"/>
<dbReference type="NCBIfam" id="TIGR01768">
    <property type="entry name" value="GGGP-family"/>
    <property type="match status" value="1"/>
</dbReference>
<gene>
    <name evidence="10" type="primary">pcrB</name>
    <name evidence="11" type="ORF">PB1_05562</name>
</gene>
<evidence type="ECO:0000256" key="2">
    <source>
        <dbReference type="ARBA" id="ARBA00022679"/>
    </source>
</evidence>
<dbReference type="RefSeq" id="WP_003351193.1">
    <property type="nucleotide sequence ID" value="NZ_AFEU01000002.1"/>
</dbReference>
<dbReference type="eggNOG" id="COG1646">
    <property type="taxonomic scope" value="Bacteria"/>
</dbReference>
<organism evidence="11 12">
    <name type="scientific">Bacillus methanolicus PB1</name>
    <dbReference type="NCBI Taxonomy" id="997296"/>
    <lineage>
        <taxon>Bacteria</taxon>
        <taxon>Bacillati</taxon>
        <taxon>Bacillota</taxon>
        <taxon>Bacilli</taxon>
        <taxon>Bacillales</taxon>
        <taxon>Bacillaceae</taxon>
        <taxon>Bacillus</taxon>
    </lineage>
</organism>
<evidence type="ECO:0000256" key="5">
    <source>
        <dbReference type="ARBA" id="ARBA00023098"/>
    </source>
</evidence>
<dbReference type="SUPFAM" id="SSF51395">
    <property type="entry name" value="FMN-linked oxidoreductases"/>
    <property type="match status" value="1"/>
</dbReference>
<dbReference type="NCBIfam" id="NF003197">
    <property type="entry name" value="PRK04169.1-1"/>
    <property type="match status" value="1"/>
</dbReference>
<feature type="binding site" evidence="10">
    <location>
        <position position="12"/>
    </location>
    <ligand>
        <name>sn-glycerol 1-phosphate</name>
        <dbReference type="ChEBI" id="CHEBI:57685"/>
    </ligand>
</feature>
<dbReference type="PANTHER" id="PTHR40029">
    <property type="match status" value="1"/>
</dbReference>
<dbReference type="InterPro" id="IPR039074">
    <property type="entry name" value="GGGP/HepGP_synthase_I"/>
</dbReference>
<sequence length="232" mass="26209">MYDIREWRHVFKLDPNKSINDEDLERICESGTDAVIVGGTDGVTLENVLDLMSRIRKFSVPCVLEVSTIDSVTPGFDFYFIPTVLNSRDPKWITGLHRQAVKEYGKIMNWEEIIMEGYCILNEDCKVARLTSADVYLDQEDVASFAMMAEKMFHLPIFYLEYSGKYGDPELVREVKEVLQETVLFYGGGIESEEQAKVMAVHADVIVVGNAVYKNLDEALKTVSAVKSLNTG</sequence>
<keyword evidence="5 10" id="KW-0443">Lipid metabolism</keyword>
<evidence type="ECO:0000256" key="7">
    <source>
        <dbReference type="ARBA" id="ARBA00023264"/>
    </source>
</evidence>
<comment type="pathway">
    <text evidence="10">Membrane lipid metabolism; glycerophospholipid metabolism.</text>
</comment>
<dbReference type="NCBIfam" id="NF003199">
    <property type="entry name" value="PRK04169.1-3"/>
    <property type="match status" value="1"/>
</dbReference>